<comment type="caution">
    <text evidence="2">The sequence shown here is derived from an EMBL/GenBank/DDBJ whole genome shotgun (WGS) entry which is preliminary data.</text>
</comment>
<feature type="transmembrane region" description="Helical" evidence="1">
    <location>
        <begin position="75"/>
        <end position="100"/>
    </location>
</feature>
<name>A0A266LRE1_PSEFR</name>
<proteinExistence type="predicted"/>
<organism evidence="2 3">
    <name type="scientific">Pseudomonas fragi</name>
    <dbReference type="NCBI Taxonomy" id="296"/>
    <lineage>
        <taxon>Bacteria</taxon>
        <taxon>Pseudomonadati</taxon>
        <taxon>Pseudomonadota</taxon>
        <taxon>Gammaproteobacteria</taxon>
        <taxon>Pseudomonadales</taxon>
        <taxon>Pseudomonadaceae</taxon>
        <taxon>Pseudomonas</taxon>
    </lineage>
</organism>
<feature type="transmembrane region" description="Helical" evidence="1">
    <location>
        <begin position="790"/>
        <end position="806"/>
    </location>
</feature>
<dbReference type="AlphaFoldDB" id="A0A266LRE1"/>
<keyword evidence="1" id="KW-0472">Membrane</keyword>
<evidence type="ECO:0000313" key="3">
    <source>
        <dbReference type="Proteomes" id="UP000216113"/>
    </source>
</evidence>
<dbReference type="Proteomes" id="UP000216113">
    <property type="component" value="Unassembled WGS sequence"/>
</dbReference>
<feature type="transmembrane region" description="Helical" evidence="1">
    <location>
        <begin position="901"/>
        <end position="921"/>
    </location>
</feature>
<sequence length="1012" mass="111162">MDVSPICSIPSNLSNVLDFDVKPYLNAGGYICNEDAAMNLVMDQQTADAVSPLKAGLAEVGYDRPSKDNAFFSSFWNVIILGISYLLLCAGGCMLVIFLFTVMKSGDFGGSLINYKNRLLAMLLSFMFVKMAGAFFMMIFSLNVFISNATLSNNLATIIEVPCSEDTQTDCTNKSKLEQSEKFVLSSNSAAQFNVAMEENVTTNALFMFNKSKMVKEPGALFGSLTKDEAIEEAVKQGRLTYQLTKNREVNVDITDKLSNILNAYKVGQRYTALKLADYSAKDRPIWGYKTAYGTVEIASNGGNIETQSNESANDGTLMNQLRAVQKQAAETMGQQRLAQIEGLTNKILAEMNSSTFQSTNLVIDDAIRAKTKASVKANIESNLKLDELGLKNPSSYDIVNGYAYANFMSGARGHDMTDDGDLLRQQQDYAVKNITLPIRDAFCTDNWDAYKQERQQIANFNDLPGTVKIKDLSREDYPLSLACGNLNATTHKIDILGSDDQTKITENFKRALATKLAFDRWDASVYLGVKDALSEDKGHQAALNYSILLKYKEGILGAGLADIEVSNYQNAKLVKSRALNNNLFFTFANSGIDKYNYVNQKMLFGDKEIDTSSEEYNTVSNAFPPLIEYFNNLSIASVANITPSSLVDNASTEKLFDINRILTSLLGQDLDSLKLLAKLPLNKSAYAGAVECKAEPLTCEGNPTIGFQAGMKLLGDEYIDFSYMIIGGSVAADIIVGGKDLIGSAVETATSGIGMEKFGPVLKFAYNTSTALLMAVAYGAKIYFGTLKPFAYIMLGLGYFCKFFIPMMKVFIIIGVLIPLSWSIAVIKFATGPYLLMRAMCASDDRASAQFMSQFGNQVLKSGMALTVFGVIYIIGNHMLSNYDPSNLIRSILTLGDGGFIDQLLLGFMCVAMLVSICWAQLKAIKDKYNEVMEVFTHTKNNYDDSAMSELQKVAQNAVLMNIIRESVDKTTHKITATVGGLAHNKAEYRKRFNEIPNPQDSGGGRKREEA</sequence>
<feature type="transmembrane region" description="Helical" evidence="1">
    <location>
        <begin position="812"/>
        <end position="838"/>
    </location>
</feature>
<keyword evidence="1" id="KW-1133">Transmembrane helix</keyword>
<feature type="transmembrane region" description="Helical" evidence="1">
    <location>
        <begin position="765"/>
        <end position="785"/>
    </location>
</feature>
<evidence type="ECO:0000313" key="2">
    <source>
        <dbReference type="EMBL" id="OZY40583.1"/>
    </source>
</evidence>
<evidence type="ECO:0000256" key="1">
    <source>
        <dbReference type="SAM" id="Phobius"/>
    </source>
</evidence>
<gene>
    <name evidence="2" type="ORF">CJF43_17250</name>
</gene>
<protein>
    <submittedName>
        <fullName evidence="2">Uncharacterized protein</fullName>
    </submittedName>
</protein>
<feature type="transmembrane region" description="Helical" evidence="1">
    <location>
        <begin position="120"/>
        <end position="146"/>
    </location>
</feature>
<dbReference type="EMBL" id="NQKL01000014">
    <property type="protein sequence ID" value="OZY40583.1"/>
    <property type="molecule type" value="Genomic_DNA"/>
</dbReference>
<accession>A0A266LRE1</accession>
<feature type="transmembrane region" description="Helical" evidence="1">
    <location>
        <begin position="859"/>
        <end position="881"/>
    </location>
</feature>
<reference evidence="2 3" key="1">
    <citation type="submission" date="2017-08" db="EMBL/GenBank/DDBJ databases">
        <title>Genomic and metabolic characterisation of spoilage-associated Pseudomonas species.</title>
        <authorList>
            <person name="Stanborough T."/>
            <person name="Fegan N."/>
            <person name="Powell S.M."/>
            <person name="Singh T."/>
            <person name="Tamplin M.L."/>
            <person name="Chandry P.S."/>
        </authorList>
    </citation>
    <scope>NUCLEOTIDE SEQUENCE [LARGE SCALE GENOMIC DNA]</scope>
    <source>
        <strain evidence="2 3">F1820</strain>
    </source>
</reference>
<keyword evidence="1" id="KW-0812">Transmembrane</keyword>